<dbReference type="AlphaFoldDB" id="A0AAP9JIN8"/>
<feature type="transmembrane region" description="Helical" evidence="1">
    <location>
        <begin position="169"/>
        <end position="189"/>
    </location>
</feature>
<accession>A0AAP9JIN8</accession>
<dbReference type="EMBL" id="CP043043">
    <property type="protein sequence ID" value="QEH97051.1"/>
    <property type="molecule type" value="Genomic_DNA"/>
</dbReference>
<gene>
    <name evidence="2" type="ORF">FXF46_12945</name>
</gene>
<dbReference type="InterPro" id="IPR012666">
    <property type="entry name" value="CbtA_put"/>
</dbReference>
<reference evidence="2 3" key="1">
    <citation type="submission" date="2019-08" db="EMBL/GenBank/DDBJ databases">
        <title>Gluconobacter frateurii HD924 genome.</title>
        <authorList>
            <person name="Liu Y."/>
            <person name="Zhang P."/>
        </authorList>
    </citation>
    <scope>NUCLEOTIDE SEQUENCE [LARGE SCALE GENOMIC DNA]</scope>
    <source>
        <strain evidence="2 3">HD924</strain>
    </source>
</reference>
<feature type="transmembrane region" description="Helical" evidence="1">
    <location>
        <begin position="139"/>
        <end position="157"/>
    </location>
</feature>
<evidence type="ECO:0000313" key="2">
    <source>
        <dbReference type="EMBL" id="QEH97051.1"/>
    </source>
</evidence>
<dbReference type="Pfam" id="PF09490">
    <property type="entry name" value="CbtA"/>
    <property type="match status" value="1"/>
</dbReference>
<feature type="transmembrane region" description="Helical" evidence="1">
    <location>
        <begin position="209"/>
        <end position="230"/>
    </location>
</feature>
<organism evidence="2 3">
    <name type="scientific">Gluconobacter thailandicus</name>
    <dbReference type="NCBI Taxonomy" id="257438"/>
    <lineage>
        <taxon>Bacteria</taxon>
        <taxon>Pseudomonadati</taxon>
        <taxon>Pseudomonadota</taxon>
        <taxon>Alphaproteobacteria</taxon>
        <taxon>Acetobacterales</taxon>
        <taxon>Acetobacteraceae</taxon>
        <taxon>Gluconobacter</taxon>
    </lineage>
</organism>
<name>A0AAP9JIN8_GLUTH</name>
<dbReference type="KEGG" id="gti:FXF46_12945"/>
<dbReference type="Proteomes" id="UP000323560">
    <property type="component" value="Chromosome"/>
</dbReference>
<protein>
    <submittedName>
        <fullName evidence="2">CbtA family protein</fullName>
    </submittedName>
</protein>
<feature type="transmembrane region" description="Helical" evidence="1">
    <location>
        <begin position="63"/>
        <end position="87"/>
    </location>
</feature>
<keyword evidence="1" id="KW-0812">Transmembrane</keyword>
<feature type="transmembrane region" description="Helical" evidence="1">
    <location>
        <begin position="99"/>
        <end position="119"/>
    </location>
</feature>
<evidence type="ECO:0000256" key="1">
    <source>
        <dbReference type="SAM" id="Phobius"/>
    </source>
</evidence>
<proteinExistence type="predicted"/>
<sequence>MAGRLLTRGMIAGVAAAFLAFLFARIFGESQINLAIAFESAKNLAAGEPPEPELVSRTVQASFGLLTTAVMYGAAYGGIFATVFAFAYGRIGRFSPRALSALLAVAAFVVFVLVPDLKYPPNPPAVGMPETINLRTESYFGMILLSICAAAAAFMTGRPLIRRLGQWNGTLAAMGVFIVLIAAVQAGMPDMNEVPTDFPATVLWRFREAALGMQIVLWATIGLLFGPLAAPILNEQADRTGSAMEKM</sequence>
<dbReference type="RefSeq" id="WP_148620766.1">
    <property type="nucleotide sequence ID" value="NZ_CP043043.1"/>
</dbReference>
<evidence type="ECO:0000313" key="3">
    <source>
        <dbReference type="Proteomes" id="UP000323560"/>
    </source>
</evidence>
<keyword evidence="1" id="KW-1133">Transmembrane helix</keyword>
<keyword evidence="1" id="KW-0472">Membrane</keyword>